<dbReference type="RefSeq" id="WP_074461141.1">
    <property type="nucleotide sequence ID" value="NZ_FMUR01000003.1"/>
</dbReference>
<evidence type="ECO:0008006" key="3">
    <source>
        <dbReference type="Google" id="ProtNLM"/>
    </source>
</evidence>
<accession>A0A1G5ALA3</accession>
<sequence length="177" mass="19937">MRRVALTLVLTITALSMMSCGKKEKDIAETIEEIYDDGADDGSTSDNISREANEDSADGLVSVLKDYNAQLDGRWQTASMSYEADGSMQPEFYVEFTENEIKYGHLKDEEFVVDHVDKIESMLFGEKCVIQATASTGVKYTYQTSESDSNILEYYETWNEEEYPDAYRGGASLSRCE</sequence>
<dbReference type="Proteomes" id="UP000183047">
    <property type="component" value="Unassembled WGS sequence"/>
</dbReference>
<evidence type="ECO:0000313" key="2">
    <source>
        <dbReference type="Proteomes" id="UP000183047"/>
    </source>
</evidence>
<gene>
    <name evidence="1" type="ORF">SAMN02910451_00335</name>
</gene>
<name>A0A1G5ALA3_9FIRM</name>
<keyword evidence="2" id="KW-1185">Reference proteome</keyword>
<proteinExistence type="predicted"/>
<reference evidence="2" key="1">
    <citation type="submission" date="2016-10" db="EMBL/GenBank/DDBJ databases">
        <authorList>
            <person name="Varghese N."/>
            <person name="Submissions S."/>
        </authorList>
    </citation>
    <scope>NUCLEOTIDE SEQUENCE [LARGE SCALE GENOMIC DNA]</scope>
    <source>
        <strain evidence="2">XBD2006</strain>
    </source>
</reference>
<dbReference type="PROSITE" id="PS51257">
    <property type="entry name" value="PROKAR_LIPOPROTEIN"/>
    <property type="match status" value="1"/>
</dbReference>
<protein>
    <recommendedName>
        <fullName evidence="3">Lipoprotein</fullName>
    </recommendedName>
</protein>
<dbReference type="EMBL" id="FMUR01000003">
    <property type="protein sequence ID" value="SCX78594.1"/>
    <property type="molecule type" value="Genomic_DNA"/>
</dbReference>
<evidence type="ECO:0000313" key="1">
    <source>
        <dbReference type="EMBL" id="SCX78594.1"/>
    </source>
</evidence>
<dbReference type="OrthoDB" id="2004175at2"/>
<organism evidence="1 2">
    <name type="scientific">Butyrivibrio hungatei</name>
    <dbReference type="NCBI Taxonomy" id="185008"/>
    <lineage>
        <taxon>Bacteria</taxon>
        <taxon>Bacillati</taxon>
        <taxon>Bacillota</taxon>
        <taxon>Clostridia</taxon>
        <taxon>Lachnospirales</taxon>
        <taxon>Lachnospiraceae</taxon>
        <taxon>Butyrivibrio</taxon>
    </lineage>
</organism>
<dbReference type="AlphaFoldDB" id="A0A1G5ALA3"/>